<dbReference type="PROSITE" id="PS50918">
    <property type="entry name" value="WWE"/>
    <property type="match status" value="1"/>
</dbReference>
<keyword evidence="3" id="KW-1185">Reference proteome</keyword>
<reference evidence="2 3" key="1">
    <citation type="journal article" date="2023" name="IScience">
        <title>Expanded male sex-determining region conserved during the evolution of homothallism in the green alga Volvox.</title>
        <authorList>
            <person name="Yamamoto K."/>
            <person name="Matsuzaki R."/>
            <person name="Mahakham W."/>
            <person name="Heman W."/>
            <person name="Sekimoto H."/>
            <person name="Kawachi M."/>
            <person name="Minakuchi Y."/>
            <person name="Toyoda A."/>
            <person name="Nozaki H."/>
        </authorList>
    </citation>
    <scope>NUCLEOTIDE SEQUENCE [LARGE SCALE GENOMIC DNA]</scope>
    <source>
        <strain evidence="2 3">NIES-4468</strain>
    </source>
</reference>
<dbReference type="InterPro" id="IPR011009">
    <property type="entry name" value="Kinase-like_dom_sf"/>
</dbReference>
<dbReference type="Proteomes" id="UP001165090">
    <property type="component" value="Unassembled WGS sequence"/>
</dbReference>
<organism evidence="2 3">
    <name type="scientific">Volvox africanus</name>
    <dbReference type="NCBI Taxonomy" id="51714"/>
    <lineage>
        <taxon>Eukaryota</taxon>
        <taxon>Viridiplantae</taxon>
        <taxon>Chlorophyta</taxon>
        <taxon>core chlorophytes</taxon>
        <taxon>Chlorophyceae</taxon>
        <taxon>CS clade</taxon>
        <taxon>Chlamydomonadales</taxon>
        <taxon>Volvocaceae</taxon>
        <taxon>Volvox</taxon>
    </lineage>
</organism>
<accession>A0ABQ5S147</accession>
<evidence type="ECO:0000259" key="1">
    <source>
        <dbReference type="PROSITE" id="PS50918"/>
    </source>
</evidence>
<dbReference type="InterPro" id="IPR004170">
    <property type="entry name" value="WWE_dom"/>
</dbReference>
<protein>
    <recommendedName>
        <fullName evidence="1">WWE domain-containing protein</fullName>
    </recommendedName>
</protein>
<dbReference type="InterPro" id="IPR001245">
    <property type="entry name" value="Ser-Thr/Tyr_kinase_cat_dom"/>
</dbReference>
<dbReference type="EMBL" id="BSDZ01000014">
    <property type="protein sequence ID" value="GLI63139.1"/>
    <property type="molecule type" value="Genomic_DNA"/>
</dbReference>
<proteinExistence type="predicted"/>
<gene>
    <name evidence="2" type="ORF">VaNZ11_006047</name>
</gene>
<sequence length="157" mass="17357">MMEPVSVHTQYERTWYNNITAQSNHNEVGCEQVHVDIPPHSDAFLVEADMLANLNHPNIVRMLGVVTSQPAGDNTGDCNGGAATGVSDPVVGIVTEFVGNGTLGQVVRSPSGRLSTRLCARIALQVNEVVSSSTSPSRRWRWRWRWTIAHTGDWRMY</sequence>
<name>A0ABQ5S147_9CHLO</name>
<evidence type="ECO:0000313" key="2">
    <source>
        <dbReference type="EMBL" id="GLI63139.1"/>
    </source>
</evidence>
<feature type="domain" description="WWE" evidence="1">
    <location>
        <begin position="128"/>
        <end position="157"/>
    </location>
</feature>
<evidence type="ECO:0000313" key="3">
    <source>
        <dbReference type="Proteomes" id="UP001165090"/>
    </source>
</evidence>
<dbReference type="Gene3D" id="1.10.510.10">
    <property type="entry name" value="Transferase(Phosphotransferase) domain 1"/>
    <property type="match status" value="1"/>
</dbReference>
<dbReference type="SUPFAM" id="SSF56112">
    <property type="entry name" value="Protein kinase-like (PK-like)"/>
    <property type="match status" value="1"/>
</dbReference>
<comment type="caution">
    <text evidence="2">The sequence shown here is derived from an EMBL/GenBank/DDBJ whole genome shotgun (WGS) entry which is preliminary data.</text>
</comment>
<dbReference type="Pfam" id="PF07714">
    <property type="entry name" value="PK_Tyr_Ser-Thr"/>
    <property type="match status" value="1"/>
</dbReference>